<gene>
    <name evidence="1" type="ORF">PsorP6_011318</name>
</gene>
<organism evidence="1 2">
    <name type="scientific">Peronosclerospora sorghi</name>
    <dbReference type="NCBI Taxonomy" id="230839"/>
    <lineage>
        <taxon>Eukaryota</taxon>
        <taxon>Sar</taxon>
        <taxon>Stramenopiles</taxon>
        <taxon>Oomycota</taxon>
        <taxon>Peronosporomycetes</taxon>
        <taxon>Peronosporales</taxon>
        <taxon>Peronosporaceae</taxon>
        <taxon>Peronosclerospora</taxon>
    </lineage>
</organism>
<comment type="caution">
    <text evidence="1">The sequence shown here is derived from an EMBL/GenBank/DDBJ whole genome shotgun (WGS) entry which is preliminary data.</text>
</comment>
<dbReference type="EMBL" id="CM047591">
    <property type="protein sequence ID" value="KAI9918768.1"/>
    <property type="molecule type" value="Genomic_DNA"/>
</dbReference>
<sequence>MGTPFIVVSLVRSLTSVECKVLVLVFMDAKDVVEVGSFEIDDPLKSKRRRLGNPKRPYVNPTHGIISNLPLCRLFGIPGVFLD</sequence>
<proteinExistence type="predicted"/>
<evidence type="ECO:0000313" key="2">
    <source>
        <dbReference type="Proteomes" id="UP001163321"/>
    </source>
</evidence>
<evidence type="ECO:0000313" key="1">
    <source>
        <dbReference type="EMBL" id="KAI9918768.1"/>
    </source>
</evidence>
<keyword evidence="2" id="KW-1185">Reference proteome</keyword>
<reference evidence="1 2" key="1">
    <citation type="journal article" date="2022" name="bioRxiv">
        <title>The genome of the oomycete Peronosclerospora sorghi, a cosmopolitan pathogen of maize and sorghum, is inflated with dispersed pseudogenes.</title>
        <authorList>
            <person name="Fletcher K."/>
            <person name="Martin F."/>
            <person name="Isakeit T."/>
            <person name="Cavanaugh K."/>
            <person name="Magill C."/>
            <person name="Michelmore R."/>
        </authorList>
    </citation>
    <scope>NUCLEOTIDE SEQUENCE [LARGE SCALE GENOMIC DNA]</scope>
    <source>
        <strain evidence="1">P6</strain>
    </source>
</reference>
<accession>A0ACC0WLH4</accession>
<dbReference type="Proteomes" id="UP001163321">
    <property type="component" value="Chromosome 12"/>
</dbReference>
<protein>
    <submittedName>
        <fullName evidence="1">Uncharacterized protein</fullName>
    </submittedName>
</protein>
<name>A0ACC0WLH4_9STRA</name>